<evidence type="ECO:0000313" key="2">
    <source>
        <dbReference type="Proteomes" id="UP000249547"/>
    </source>
</evidence>
<dbReference type="Proteomes" id="UP000249547">
    <property type="component" value="Unassembled WGS sequence"/>
</dbReference>
<organism evidence="1 2">
    <name type="scientific">Chitinophaga skermanii</name>
    <dbReference type="NCBI Taxonomy" id="331697"/>
    <lineage>
        <taxon>Bacteria</taxon>
        <taxon>Pseudomonadati</taxon>
        <taxon>Bacteroidota</taxon>
        <taxon>Chitinophagia</taxon>
        <taxon>Chitinophagales</taxon>
        <taxon>Chitinophagaceae</taxon>
        <taxon>Chitinophaga</taxon>
    </lineage>
</organism>
<name>A0A327QXX4_9BACT</name>
<dbReference type="AlphaFoldDB" id="A0A327QXX4"/>
<keyword evidence="2" id="KW-1185">Reference proteome</keyword>
<comment type="caution">
    <text evidence="1">The sequence shown here is derived from an EMBL/GenBank/DDBJ whole genome shotgun (WGS) entry which is preliminary data.</text>
</comment>
<accession>A0A327QXX4</accession>
<reference evidence="1 2" key="1">
    <citation type="submission" date="2018-06" db="EMBL/GenBank/DDBJ databases">
        <title>Genomic Encyclopedia of Archaeal and Bacterial Type Strains, Phase II (KMG-II): from individual species to whole genera.</title>
        <authorList>
            <person name="Goeker M."/>
        </authorList>
    </citation>
    <scope>NUCLEOTIDE SEQUENCE [LARGE SCALE GENOMIC DNA]</scope>
    <source>
        <strain evidence="1 2">DSM 23857</strain>
    </source>
</reference>
<gene>
    <name evidence="1" type="ORF">LX64_01624</name>
</gene>
<sequence>MKRRQIFVTLAVIILGMSYAIAGAMEKRIVHSYGIISVVNISGVDYYYVDPVPLETQIEGVDYTCTGTNNWPCSVDARVLPQSRGGFSHTLPTSGSSIVGVSAYRYFSR</sequence>
<dbReference type="RefSeq" id="WP_111597113.1">
    <property type="nucleotide sequence ID" value="NZ_QLLL01000003.1"/>
</dbReference>
<protein>
    <submittedName>
        <fullName evidence="1">Uncharacterized protein</fullName>
    </submittedName>
</protein>
<evidence type="ECO:0000313" key="1">
    <source>
        <dbReference type="EMBL" id="RAJ06497.1"/>
    </source>
</evidence>
<dbReference type="EMBL" id="QLLL01000003">
    <property type="protein sequence ID" value="RAJ06497.1"/>
    <property type="molecule type" value="Genomic_DNA"/>
</dbReference>
<proteinExistence type="predicted"/>